<dbReference type="FunFam" id="3.30.1490.20:FF:000010">
    <property type="entry name" value="Phosphoenolpyruvate synthase"/>
    <property type="match status" value="1"/>
</dbReference>
<dbReference type="FunFam" id="3.30.470.20:FF:000017">
    <property type="entry name" value="Phosphoenolpyruvate synthase"/>
    <property type="match status" value="1"/>
</dbReference>
<evidence type="ECO:0000259" key="17">
    <source>
        <dbReference type="Pfam" id="PF01326"/>
    </source>
</evidence>
<evidence type="ECO:0000256" key="5">
    <source>
        <dbReference type="ARBA" id="ARBA00011996"/>
    </source>
</evidence>
<dbReference type="SUPFAM" id="SSF51621">
    <property type="entry name" value="Phosphoenolpyruvate/pyruvate domain"/>
    <property type="match status" value="1"/>
</dbReference>
<dbReference type="GO" id="GO:0006094">
    <property type="term" value="P:gluconeogenesis"/>
    <property type="evidence" value="ECO:0007669"/>
    <property type="project" value="UniProtKB-UniPathway"/>
</dbReference>
<evidence type="ECO:0000256" key="3">
    <source>
        <dbReference type="ARBA" id="ARBA00004742"/>
    </source>
</evidence>
<dbReference type="EMBL" id="CP037954">
    <property type="protein sequence ID" value="QBO58237.1"/>
    <property type="molecule type" value="Genomic_DNA"/>
</dbReference>
<dbReference type="AlphaFoldDB" id="A0A4P6ZFC7"/>
<protein>
    <recommendedName>
        <fullName evidence="6 15">Phosphoenolpyruvate synthase</fullName>
        <shortName evidence="15">PEP synthase</shortName>
        <ecNumber evidence="5 15">2.7.9.2</ecNumber>
    </recommendedName>
    <alternativeName>
        <fullName evidence="13 15">Pyruvate, water dikinase</fullName>
    </alternativeName>
</protein>
<dbReference type="InterPro" id="IPR013815">
    <property type="entry name" value="ATP_grasp_subdomain_1"/>
</dbReference>
<dbReference type="Pfam" id="PF00391">
    <property type="entry name" value="PEP-utilizers"/>
    <property type="match status" value="1"/>
</dbReference>
<accession>A0A4P6ZFC7</accession>
<evidence type="ECO:0000256" key="12">
    <source>
        <dbReference type="ARBA" id="ARBA00022842"/>
    </source>
</evidence>
<evidence type="ECO:0000256" key="8">
    <source>
        <dbReference type="ARBA" id="ARBA00022723"/>
    </source>
</evidence>
<evidence type="ECO:0000259" key="16">
    <source>
        <dbReference type="Pfam" id="PF00391"/>
    </source>
</evidence>
<comment type="function">
    <text evidence="2 15">Catalyzes the phosphorylation of pyruvate to phosphoenolpyruvate.</text>
</comment>
<name>A0A4P6ZFC7_9FLAO</name>
<keyword evidence="11 15" id="KW-0067">ATP-binding</keyword>
<keyword evidence="19" id="KW-0670">Pyruvate</keyword>
<dbReference type="InterPro" id="IPR006319">
    <property type="entry name" value="PEP_synth"/>
</dbReference>
<dbReference type="PIRSF" id="PIRSF000854">
    <property type="entry name" value="PEP_synthase"/>
    <property type="match status" value="1"/>
</dbReference>
<dbReference type="Pfam" id="PF02896">
    <property type="entry name" value="PEP-utilizers_C"/>
    <property type="match status" value="1"/>
</dbReference>
<feature type="domain" description="PEP-utilising enzyme mobile" evidence="16">
    <location>
        <begin position="384"/>
        <end position="453"/>
    </location>
</feature>
<dbReference type="RefSeq" id="WP_133439688.1">
    <property type="nucleotide sequence ID" value="NZ_CP037954.1"/>
</dbReference>
<organism evidence="19 20">
    <name type="scientific">Chryseobacterium salivictor</name>
    <dbReference type="NCBI Taxonomy" id="2547600"/>
    <lineage>
        <taxon>Bacteria</taxon>
        <taxon>Pseudomonadati</taxon>
        <taxon>Bacteroidota</taxon>
        <taxon>Flavobacteriia</taxon>
        <taxon>Flavobacteriales</taxon>
        <taxon>Weeksellaceae</taxon>
        <taxon>Chryseobacterium group</taxon>
        <taxon>Chryseobacterium</taxon>
    </lineage>
</organism>
<evidence type="ECO:0000313" key="20">
    <source>
        <dbReference type="Proteomes" id="UP000294419"/>
    </source>
</evidence>
<dbReference type="InterPro" id="IPR008279">
    <property type="entry name" value="PEP-util_enz_mobile_dom"/>
</dbReference>
<gene>
    <name evidence="19" type="primary">ppsA</name>
    <name evidence="19" type="ORF">NBC122_01411</name>
</gene>
<evidence type="ECO:0000256" key="10">
    <source>
        <dbReference type="ARBA" id="ARBA00022777"/>
    </source>
</evidence>
<dbReference type="NCBIfam" id="NF005057">
    <property type="entry name" value="PRK06464.1"/>
    <property type="match status" value="1"/>
</dbReference>
<dbReference type="Gene3D" id="3.30.1490.20">
    <property type="entry name" value="ATP-grasp fold, A domain"/>
    <property type="match status" value="1"/>
</dbReference>
<comment type="catalytic activity">
    <reaction evidence="14 15">
        <text>pyruvate + ATP + H2O = phosphoenolpyruvate + AMP + phosphate + 2 H(+)</text>
        <dbReference type="Rhea" id="RHEA:11364"/>
        <dbReference type="ChEBI" id="CHEBI:15361"/>
        <dbReference type="ChEBI" id="CHEBI:15377"/>
        <dbReference type="ChEBI" id="CHEBI:15378"/>
        <dbReference type="ChEBI" id="CHEBI:30616"/>
        <dbReference type="ChEBI" id="CHEBI:43474"/>
        <dbReference type="ChEBI" id="CHEBI:58702"/>
        <dbReference type="ChEBI" id="CHEBI:456215"/>
        <dbReference type="EC" id="2.7.9.2"/>
    </reaction>
</comment>
<keyword evidence="10 15" id="KW-0418">Kinase</keyword>
<evidence type="ECO:0000256" key="2">
    <source>
        <dbReference type="ARBA" id="ARBA00002988"/>
    </source>
</evidence>
<dbReference type="InterPro" id="IPR018274">
    <property type="entry name" value="PEP_util_AS"/>
</dbReference>
<dbReference type="PANTHER" id="PTHR43030">
    <property type="entry name" value="PHOSPHOENOLPYRUVATE SYNTHASE"/>
    <property type="match status" value="1"/>
</dbReference>
<dbReference type="GO" id="GO:0046872">
    <property type="term" value="F:metal ion binding"/>
    <property type="evidence" value="ECO:0007669"/>
    <property type="project" value="UniProtKB-KW"/>
</dbReference>
<dbReference type="Proteomes" id="UP000294419">
    <property type="component" value="Chromosome"/>
</dbReference>
<dbReference type="InterPro" id="IPR036637">
    <property type="entry name" value="Phosphohistidine_dom_sf"/>
</dbReference>
<dbReference type="InterPro" id="IPR002192">
    <property type="entry name" value="PPDK_AMP/ATP-bd"/>
</dbReference>
<feature type="domain" description="Pyruvate phosphate dikinase AMP/ATP-binding" evidence="17">
    <location>
        <begin position="17"/>
        <end position="345"/>
    </location>
</feature>
<dbReference type="GO" id="GO:0008986">
    <property type="term" value="F:pyruvate, water dikinase activity"/>
    <property type="evidence" value="ECO:0007669"/>
    <property type="project" value="UniProtKB-EC"/>
</dbReference>
<dbReference type="Pfam" id="PF01326">
    <property type="entry name" value="PPDK_N"/>
    <property type="match status" value="1"/>
</dbReference>
<dbReference type="Gene3D" id="3.50.30.10">
    <property type="entry name" value="Phosphohistidine domain"/>
    <property type="match status" value="1"/>
</dbReference>
<evidence type="ECO:0000256" key="9">
    <source>
        <dbReference type="ARBA" id="ARBA00022741"/>
    </source>
</evidence>
<dbReference type="InterPro" id="IPR023151">
    <property type="entry name" value="PEP_util_CS"/>
</dbReference>
<keyword evidence="7 15" id="KW-0808">Transferase</keyword>
<feature type="domain" description="PEP-utilising enzyme C-terminal" evidence="18">
    <location>
        <begin position="489"/>
        <end position="781"/>
    </location>
</feature>
<dbReference type="InterPro" id="IPR015813">
    <property type="entry name" value="Pyrv/PenolPyrv_kinase-like_dom"/>
</dbReference>
<dbReference type="KEGG" id="csal:NBC122_01411"/>
<keyword evidence="9 15" id="KW-0547">Nucleotide-binding</keyword>
<dbReference type="Gene3D" id="3.20.20.60">
    <property type="entry name" value="Phosphoenolpyruvate-binding domains"/>
    <property type="match status" value="1"/>
</dbReference>
<evidence type="ECO:0000256" key="6">
    <source>
        <dbReference type="ARBA" id="ARBA00021623"/>
    </source>
</evidence>
<evidence type="ECO:0000256" key="13">
    <source>
        <dbReference type="ARBA" id="ARBA00033470"/>
    </source>
</evidence>
<evidence type="ECO:0000256" key="4">
    <source>
        <dbReference type="ARBA" id="ARBA00007837"/>
    </source>
</evidence>
<evidence type="ECO:0000256" key="15">
    <source>
        <dbReference type="PIRNR" id="PIRNR000854"/>
    </source>
</evidence>
<dbReference type="SUPFAM" id="SSF52009">
    <property type="entry name" value="Phosphohistidine domain"/>
    <property type="match status" value="1"/>
</dbReference>
<keyword evidence="12 15" id="KW-0460">Magnesium</keyword>
<reference evidence="19 20" key="1">
    <citation type="submission" date="2019-03" db="EMBL/GenBank/DDBJ databases">
        <authorList>
            <person name="Kim H."/>
            <person name="Yu S.-M."/>
        </authorList>
    </citation>
    <scope>NUCLEOTIDE SEQUENCE [LARGE SCALE GENOMIC DNA]</scope>
    <source>
        <strain evidence="19 20">NBC122</strain>
    </source>
</reference>
<dbReference type="InterPro" id="IPR040442">
    <property type="entry name" value="Pyrv_kinase-like_dom_sf"/>
</dbReference>
<dbReference type="EC" id="2.7.9.2" evidence="5 15"/>
<dbReference type="PROSITE" id="PS00370">
    <property type="entry name" value="PEP_ENZYMES_PHOS_SITE"/>
    <property type="match status" value="1"/>
</dbReference>
<dbReference type="SUPFAM" id="SSF56059">
    <property type="entry name" value="Glutathione synthetase ATP-binding domain-like"/>
    <property type="match status" value="1"/>
</dbReference>
<proteinExistence type="inferred from homology"/>
<dbReference type="OrthoDB" id="9765468at2"/>
<evidence type="ECO:0000313" key="19">
    <source>
        <dbReference type="EMBL" id="QBO58237.1"/>
    </source>
</evidence>
<dbReference type="UniPathway" id="UPA00138"/>
<dbReference type="InterPro" id="IPR000121">
    <property type="entry name" value="PEP_util_C"/>
</dbReference>
<evidence type="ECO:0000256" key="1">
    <source>
        <dbReference type="ARBA" id="ARBA00001946"/>
    </source>
</evidence>
<comment type="similarity">
    <text evidence="4 15">Belongs to the PEP-utilizing enzyme family.</text>
</comment>
<evidence type="ECO:0000256" key="11">
    <source>
        <dbReference type="ARBA" id="ARBA00022840"/>
    </source>
</evidence>
<keyword evidence="8 15" id="KW-0479">Metal-binding</keyword>
<comment type="cofactor">
    <cofactor evidence="1 15">
        <name>Mg(2+)</name>
        <dbReference type="ChEBI" id="CHEBI:18420"/>
    </cofactor>
</comment>
<dbReference type="GO" id="GO:0005524">
    <property type="term" value="F:ATP binding"/>
    <property type="evidence" value="ECO:0007669"/>
    <property type="project" value="UniProtKB-KW"/>
</dbReference>
<evidence type="ECO:0000256" key="14">
    <source>
        <dbReference type="ARBA" id="ARBA00047700"/>
    </source>
</evidence>
<dbReference type="Gene3D" id="3.30.470.20">
    <property type="entry name" value="ATP-grasp fold, B domain"/>
    <property type="match status" value="1"/>
</dbReference>
<dbReference type="PANTHER" id="PTHR43030:SF1">
    <property type="entry name" value="PHOSPHOENOLPYRUVATE SYNTHASE"/>
    <property type="match status" value="1"/>
</dbReference>
<comment type="pathway">
    <text evidence="3 15">Carbohydrate biosynthesis; gluconeogenesis.</text>
</comment>
<evidence type="ECO:0000259" key="18">
    <source>
        <dbReference type="Pfam" id="PF02896"/>
    </source>
</evidence>
<keyword evidence="20" id="KW-1185">Reference proteome</keyword>
<sequence length="821" mass="90528">MNAYTIPFNRIELSALPQVGGKNASLGEMFNKLSPLGIEVPDGFAVTVESYRSFLLQNQLKETLQQLLDTIDRESLSNLPKVAAQCRTLITNAHLPEEVKTEIINAYRLLAADKNNLPVAVRSSATAEDLPTASFAGQHDSFLNVRGEENLLNAVQQCYVSLFNDRAIKYRIDNGFDHMQVGLSVGVQYMVRSDEGCAGVIFTIDPESGFENVIYITGAWGLGENVVQGAVNPDEFWVFKPTLAQGKNGLISRKKGEKKHRMVYDETGESGRPVKTVETPLNKSTAWILSDPEVLQLAKWSCEIEKHYRVPMDIEWGKDGISNKIYILQARPETVHSQKTHGEVYTYKLKEKGRVICTGKAVGKKIISGRACIIHSLSEAHKLQQGDILVADITNPDWNSLLRKAVSIVTNKGGRTSHASIVARELGIAAIVGTGNATQVISDGQIITVANTEGDEGHVLEGNIPFEMVTTDLSKVPETETTPLFILADPDRAFELSHYPAKGVGLLRMEFIINNSILIHPMALVQFDQLPEGPVKNTIAQMTAGYNSKTEYFVQQLAEAIAKVAAAFHPNQVILRMSDFKTNEYASLVGGQYYEPKEENPMIGFRGASRYYDRRYLPGFGLECEAVLKVRNEMGLTNVKVMIPFCRTVEEAKKVLQTMESFGLKRGENGLEVYVMVEIPSNVILADQFAQLFDGFSIGSNDLTQLTLGLDRDSDIVSHLFDENNEAVTILIAQAIAAAKKAGIKIGLCGQAPSDFPEFSQFLVEQGIDSISFTPDSLIKGIENISKAEWKRRESNNGLVKQEQWEGNNLLTAAAKNEGTD</sequence>
<evidence type="ECO:0000256" key="7">
    <source>
        <dbReference type="ARBA" id="ARBA00022679"/>
    </source>
</evidence>
<dbReference type="NCBIfam" id="TIGR01418">
    <property type="entry name" value="PEP_synth"/>
    <property type="match status" value="1"/>
</dbReference>
<dbReference type="PROSITE" id="PS00742">
    <property type="entry name" value="PEP_ENZYMES_2"/>
    <property type="match status" value="1"/>
</dbReference>